<dbReference type="InterPro" id="IPR002686">
    <property type="entry name" value="Transposase_17"/>
</dbReference>
<dbReference type="InterPro" id="IPR036515">
    <property type="entry name" value="Transposase_17_sf"/>
</dbReference>
<dbReference type="EMBL" id="MHCX01000009">
    <property type="protein sequence ID" value="OGY30057.1"/>
    <property type="molecule type" value="Genomic_DNA"/>
</dbReference>
<organism evidence="2 3">
    <name type="scientific">Candidatus Woykebacteria bacterium RIFCSPHIGHO2_02_FULL_43_16b</name>
    <dbReference type="NCBI Taxonomy" id="1802601"/>
    <lineage>
        <taxon>Bacteria</taxon>
        <taxon>Candidatus Woykeibacteriota</taxon>
    </lineage>
</organism>
<dbReference type="Gene3D" id="3.30.70.1290">
    <property type="entry name" value="Transposase IS200-like"/>
    <property type="match status" value="1"/>
</dbReference>
<comment type="caution">
    <text evidence="2">The sequence shown here is derived from an EMBL/GenBank/DDBJ whole genome shotgun (WGS) entry which is preliminary data.</text>
</comment>
<dbReference type="Pfam" id="PF01797">
    <property type="entry name" value="Y1_Tnp"/>
    <property type="match status" value="1"/>
</dbReference>
<feature type="domain" description="Transposase IS200-like" evidence="1">
    <location>
        <begin position="11"/>
        <end position="147"/>
    </location>
</feature>
<dbReference type="PANTHER" id="PTHR34322:SF2">
    <property type="entry name" value="TRANSPOSASE IS200-LIKE DOMAIN-CONTAINING PROTEIN"/>
    <property type="match status" value="1"/>
</dbReference>
<dbReference type="GO" id="GO:0006313">
    <property type="term" value="P:DNA transposition"/>
    <property type="evidence" value="ECO:0007669"/>
    <property type="project" value="InterPro"/>
</dbReference>
<reference evidence="2 3" key="1">
    <citation type="journal article" date="2016" name="Nat. Commun.">
        <title>Thousands of microbial genomes shed light on interconnected biogeochemical processes in an aquifer system.</title>
        <authorList>
            <person name="Anantharaman K."/>
            <person name="Brown C.T."/>
            <person name="Hug L.A."/>
            <person name="Sharon I."/>
            <person name="Castelle C.J."/>
            <person name="Probst A.J."/>
            <person name="Thomas B.C."/>
            <person name="Singh A."/>
            <person name="Wilkins M.J."/>
            <person name="Karaoz U."/>
            <person name="Brodie E.L."/>
            <person name="Williams K.H."/>
            <person name="Hubbard S.S."/>
            <person name="Banfield J.F."/>
        </authorList>
    </citation>
    <scope>NUCLEOTIDE SEQUENCE [LARGE SCALE GENOMIC DNA]</scope>
</reference>
<dbReference type="SMART" id="SM01321">
    <property type="entry name" value="Y1_Tnp"/>
    <property type="match status" value="1"/>
</dbReference>
<accession>A0A1G1WSC5</accession>
<evidence type="ECO:0000313" key="2">
    <source>
        <dbReference type="EMBL" id="OGY30057.1"/>
    </source>
</evidence>
<proteinExistence type="predicted"/>
<protein>
    <recommendedName>
        <fullName evidence="1">Transposase IS200-like domain-containing protein</fullName>
    </recommendedName>
</protein>
<dbReference type="Proteomes" id="UP000177821">
    <property type="component" value="Unassembled WGS sequence"/>
</dbReference>
<evidence type="ECO:0000259" key="1">
    <source>
        <dbReference type="SMART" id="SM01321"/>
    </source>
</evidence>
<dbReference type="GO" id="GO:0003677">
    <property type="term" value="F:DNA binding"/>
    <property type="evidence" value="ECO:0007669"/>
    <property type="project" value="InterPro"/>
</dbReference>
<dbReference type="PANTHER" id="PTHR34322">
    <property type="entry name" value="TRANSPOSASE, Y1_TNP DOMAIN-CONTAINING"/>
    <property type="match status" value="1"/>
</dbReference>
<gene>
    <name evidence="2" type="ORF">A3J50_04145</name>
</gene>
<dbReference type="AlphaFoldDB" id="A0A1G1WSC5"/>
<dbReference type="GO" id="GO:0004803">
    <property type="term" value="F:transposase activity"/>
    <property type="evidence" value="ECO:0007669"/>
    <property type="project" value="InterPro"/>
</dbReference>
<sequence length="214" mass="25244">MPAKNVIKPYVEGGYYHLYNRGVEKRDIFLDDQDYATFLFYLKVYLMPIDMILKIYPLLRPNLKNNNMSSEITILGYCLMPNHLHLLVRQSTPRAIVFFMRRLITAYCMYFNKKYDRVGSLFQGPFRGVLIETDELLVHISRYIHLNPVVSNVVKDLRQYKWSSYNEYLKPQDLRLCDTGIVLGNFKSSSYEQFVQDQVDYATKLEVIKHASLD</sequence>
<dbReference type="SUPFAM" id="SSF143422">
    <property type="entry name" value="Transposase IS200-like"/>
    <property type="match status" value="1"/>
</dbReference>
<name>A0A1G1WSC5_9BACT</name>
<evidence type="ECO:0000313" key="3">
    <source>
        <dbReference type="Proteomes" id="UP000177821"/>
    </source>
</evidence>